<gene>
    <name evidence="3" type="ORF">D1832_14550</name>
</gene>
<dbReference type="PANTHER" id="PTHR46268">
    <property type="entry name" value="STRESS RESPONSE PROTEIN NHAX"/>
    <property type="match status" value="1"/>
</dbReference>
<evidence type="ECO:0000313" key="4">
    <source>
        <dbReference type="Proteomes" id="UP000285376"/>
    </source>
</evidence>
<accession>A0A417YYW7</accession>
<dbReference type="InterPro" id="IPR006016">
    <property type="entry name" value="UspA"/>
</dbReference>
<sequence length="288" mass="30256">MNTPSNDRRFLVAWGGDAASRDALALGTDLATTFRTGLDALYVLHEESAVSIQHPGQARFRDEVEAQARAQLDKALAKLPADIDVRAHVRRSASVPRAVLDAAGELNARALVIGSGSRSKGAILANPVATAILHSAPVPVAMTPRGYRKGERGPLQELVAAVGLRAGAQQVVHEAVTAAAITGLPLRLITLVDQGKRDEQLASQMLSGALAQLDAVRDEVGGDVDVTTEVGGGGNLRKAVAAIDWNPHSVLLVGSSRLAQGRQTFLGTTATRMLEHLPVPMIVVPRPN</sequence>
<dbReference type="AlphaFoldDB" id="A0A417YYW7"/>
<feature type="domain" description="UspA" evidence="2">
    <location>
        <begin position="8"/>
        <end position="143"/>
    </location>
</feature>
<dbReference type="SUPFAM" id="SSF52402">
    <property type="entry name" value="Adenine nucleotide alpha hydrolases-like"/>
    <property type="match status" value="2"/>
</dbReference>
<dbReference type="InterPro" id="IPR014729">
    <property type="entry name" value="Rossmann-like_a/b/a_fold"/>
</dbReference>
<organism evidence="3 4">
    <name type="scientific">Dermacoccus abyssi</name>
    <dbReference type="NCBI Taxonomy" id="322596"/>
    <lineage>
        <taxon>Bacteria</taxon>
        <taxon>Bacillati</taxon>
        <taxon>Actinomycetota</taxon>
        <taxon>Actinomycetes</taxon>
        <taxon>Micrococcales</taxon>
        <taxon>Dermacoccaceae</taxon>
        <taxon>Dermacoccus</taxon>
    </lineage>
</organism>
<evidence type="ECO:0000259" key="2">
    <source>
        <dbReference type="Pfam" id="PF00582"/>
    </source>
</evidence>
<protein>
    <submittedName>
        <fullName evidence="3">Universal stress protein</fullName>
    </submittedName>
</protein>
<dbReference type="Proteomes" id="UP000285376">
    <property type="component" value="Unassembled WGS sequence"/>
</dbReference>
<dbReference type="Gene3D" id="3.40.50.620">
    <property type="entry name" value="HUPs"/>
    <property type="match status" value="2"/>
</dbReference>
<name>A0A417YYW7_9MICO</name>
<dbReference type="Pfam" id="PF00582">
    <property type="entry name" value="Usp"/>
    <property type="match status" value="2"/>
</dbReference>
<feature type="domain" description="UspA" evidence="2">
    <location>
        <begin position="159"/>
        <end position="285"/>
    </location>
</feature>
<dbReference type="PANTHER" id="PTHR46268:SF6">
    <property type="entry name" value="UNIVERSAL STRESS PROTEIN UP12"/>
    <property type="match status" value="1"/>
</dbReference>
<comment type="caution">
    <text evidence="3">The sequence shown here is derived from an EMBL/GenBank/DDBJ whole genome shotgun (WGS) entry which is preliminary data.</text>
</comment>
<dbReference type="CDD" id="cd00293">
    <property type="entry name" value="USP-like"/>
    <property type="match status" value="1"/>
</dbReference>
<proteinExistence type="inferred from homology"/>
<evidence type="ECO:0000256" key="1">
    <source>
        <dbReference type="ARBA" id="ARBA00008791"/>
    </source>
</evidence>
<evidence type="ECO:0000313" key="3">
    <source>
        <dbReference type="EMBL" id="RHW43005.1"/>
    </source>
</evidence>
<reference evidence="3 4" key="1">
    <citation type="submission" date="2018-08" db="EMBL/GenBank/DDBJ databases">
        <title>Whole genome sequence analysis of Dermacoccus abyssi bacteria isolated from Deep Mariana trench Micromonospora spp reveals genes involved in the environmental adaptation and production of secondary metabolites.</title>
        <authorList>
            <person name="Abdel-Mageed W.M."/>
            <person name="Lehri B."/>
            <person name="Nouioui I."/>
            <person name="Goodfellow I."/>
            <person name="Jaspars M."/>
            <person name="Karlyshev A."/>
        </authorList>
    </citation>
    <scope>NUCLEOTIDE SEQUENCE [LARGE SCALE GENOMIC DNA]</scope>
    <source>
        <strain evidence="3 4">MT1.1</strain>
    </source>
</reference>
<comment type="similarity">
    <text evidence="1">Belongs to the universal stress protein A family.</text>
</comment>
<dbReference type="EMBL" id="QWLM01000027">
    <property type="protein sequence ID" value="RHW43005.1"/>
    <property type="molecule type" value="Genomic_DNA"/>
</dbReference>
<dbReference type="RefSeq" id="WP_118915093.1">
    <property type="nucleotide sequence ID" value="NZ_CBCRVH010000026.1"/>
</dbReference>